<keyword evidence="10 14" id="KW-0804">Transcription</keyword>
<dbReference type="Gene3D" id="3.90.1110.10">
    <property type="entry name" value="RNA polymerase Rpb2, domain 2"/>
    <property type="match status" value="1"/>
</dbReference>
<dbReference type="Proteomes" id="UP001497457">
    <property type="component" value="Chromosome 28b"/>
</dbReference>
<dbReference type="Pfam" id="PF04561">
    <property type="entry name" value="RNA_pol_Rpb2_2"/>
    <property type="match status" value="1"/>
</dbReference>
<dbReference type="Gene3D" id="3.90.1070.20">
    <property type="match status" value="1"/>
</dbReference>
<evidence type="ECO:0000256" key="5">
    <source>
        <dbReference type="ARBA" id="ARBA00022679"/>
    </source>
</evidence>
<dbReference type="InterPro" id="IPR007646">
    <property type="entry name" value="RNA_pol_Rpb2_4"/>
</dbReference>
<protein>
    <recommendedName>
        <fullName evidence="14">DNA-directed RNA polymerase subunit beta</fullName>
        <ecNumber evidence="14">2.7.7.6</ecNumber>
    </recommendedName>
</protein>
<dbReference type="InterPro" id="IPR007641">
    <property type="entry name" value="RNA_pol_Rpb2_7"/>
</dbReference>
<dbReference type="Pfam" id="PF00562">
    <property type="entry name" value="RNA_pol_Rpb2_6"/>
    <property type="match status" value="1"/>
</dbReference>
<feature type="domain" description="DNA-directed RNA polymerase subunit 2 hybrid-binding" evidence="15">
    <location>
        <begin position="674"/>
        <end position="1052"/>
    </location>
</feature>
<dbReference type="Gene3D" id="3.90.1100.10">
    <property type="match status" value="1"/>
</dbReference>
<dbReference type="Pfam" id="PF04565">
    <property type="entry name" value="RNA_pol_Rpb2_3"/>
    <property type="match status" value="1"/>
</dbReference>
<dbReference type="InterPro" id="IPR037033">
    <property type="entry name" value="DNA-dir_RNAP_su2_hyb_sf"/>
</dbReference>
<evidence type="ECO:0000256" key="7">
    <source>
        <dbReference type="ARBA" id="ARBA00022723"/>
    </source>
</evidence>
<name>A0ABC9C5A5_9POAL</name>
<dbReference type="Pfam" id="PF04566">
    <property type="entry name" value="RNA_pol_Rpb2_4"/>
    <property type="match status" value="1"/>
</dbReference>
<feature type="domain" description="RNA polymerase Rpb2" evidence="19">
    <location>
        <begin position="436"/>
        <end position="500"/>
    </location>
</feature>
<dbReference type="EC" id="2.7.7.6" evidence="14"/>
<dbReference type="FunFam" id="3.90.1070.20:FF:000002">
    <property type="entry name" value="DNA-directed RNA polymerase subunit beta"/>
    <property type="match status" value="1"/>
</dbReference>
<dbReference type="FunFam" id="3.90.1800.10:FF:000003">
    <property type="entry name" value="DNA-directed RNA polymerase subunit beta"/>
    <property type="match status" value="1"/>
</dbReference>
<dbReference type="GO" id="GO:0006383">
    <property type="term" value="P:transcription by RNA polymerase III"/>
    <property type="evidence" value="ECO:0007669"/>
    <property type="project" value="UniProtKB-ARBA"/>
</dbReference>
<comment type="function">
    <text evidence="14">DNA-dependent RNA polymerase catalyzes the transcription of DNA into RNA using the four ribonucleoside triphosphates as substrates.</text>
</comment>
<dbReference type="FunFam" id="2.40.270.10:FF:000006">
    <property type="entry name" value="DNA-directed RNA polymerase subunit beta"/>
    <property type="match status" value="1"/>
</dbReference>
<dbReference type="GO" id="GO:0005634">
    <property type="term" value="C:nucleus"/>
    <property type="evidence" value="ECO:0007669"/>
    <property type="project" value="UniProtKB-SubCell"/>
</dbReference>
<evidence type="ECO:0000256" key="8">
    <source>
        <dbReference type="ARBA" id="ARBA00022771"/>
    </source>
</evidence>
<evidence type="ECO:0000256" key="4">
    <source>
        <dbReference type="ARBA" id="ARBA00022478"/>
    </source>
</evidence>
<dbReference type="Pfam" id="PF04560">
    <property type="entry name" value="RNA_pol_Rpb2_7"/>
    <property type="match status" value="1"/>
</dbReference>
<dbReference type="FunFam" id="3.90.1100.10:FF:000014">
    <property type="entry name" value="DNA-directed RNA polymerase subunit beta"/>
    <property type="match status" value="1"/>
</dbReference>
<dbReference type="InterPro" id="IPR014724">
    <property type="entry name" value="RNA_pol_RPB2_OB-fold"/>
</dbReference>
<evidence type="ECO:0000256" key="14">
    <source>
        <dbReference type="RuleBase" id="RU363031"/>
    </source>
</evidence>
<gene>
    <name evidence="22" type="ORF">URODEC1_LOCUS71573</name>
</gene>
<dbReference type="GO" id="GO:0003899">
    <property type="term" value="F:DNA-directed RNA polymerase activity"/>
    <property type="evidence" value="ECO:0007669"/>
    <property type="project" value="UniProtKB-EC"/>
</dbReference>
<evidence type="ECO:0000256" key="6">
    <source>
        <dbReference type="ARBA" id="ARBA00022695"/>
    </source>
</evidence>
<comment type="similarity">
    <text evidence="2 13">Belongs to the RNA polymerase beta chain family.</text>
</comment>
<evidence type="ECO:0000259" key="21">
    <source>
        <dbReference type="Pfam" id="PF04567"/>
    </source>
</evidence>
<dbReference type="FunFam" id="3.90.1100.10:FF:000021">
    <property type="entry name" value="DNA-directed RNA polymerase subunit beta"/>
    <property type="match status" value="1"/>
</dbReference>
<evidence type="ECO:0000259" key="18">
    <source>
        <dbReference type="Pfam" id="PF04563"/>
    </source>
</evidence>
<dbReference type="InterPro" id="IPR015712">
    <property type="entry name" value="DNA-dir_RNA_pol_su2"/>
</dbReference>
<evidence type="ECO:0000256" key="1">
    <source>
        <dbReference type="ARBA" id="ARBA00004123"/>
    </source>
</evidence>
<dbReference type="Pfam" id="PF04563">
    <property type="entry name" value="RNA_pol_Rpb2_1"/>
    <property type="match status" value="1"/>
</dbReference>
<dbReference type="PANTHER" id="PTHR20856">
    <property type="entry name" value="DNA-DIRECTED RNA POLYMERASE I SUBUNIT 2"/>
    <property type="match status" value="1"/>
</dbReference>
<keyword evidence="6 14" id="KW-0548">Nucleotidyltransferase</keyword>
<evidence type="ECO:0000256" key="13">
    <source>
        <dbReference type="RuleBase" id="RU000434"/>
    </source>
</evidence>
<dbReference type="EMBL" id="OZ075138">
    <property type="protein sequence ID" value="CAL5013759.1"/>
    <property type="molecule type" value="Genomic_DNA"/>
</dbReference>
<dbReference type="AlphaFoldDB" id="A0ABC9C5A5"/>
<evidence type="ECO:0000256" key="2">
    <source>
        <dbReference type="ARBA" id="ARBA00006835"/>
    </source>
</evidence>
<comment type="subcellular location">
    <subcellularLocation>
        <location evidence="1">Nucleus</location>
    </subcellularLocation>
</comment>
<evidence type="ECO:0000256" key="10">
    <source>
        <dbReference type="ARBA" id="ARBA00023163"/>
    </source>
</evidence>
<keyword evidence="5 14" id="KW-0808">Transferase</keyword>
<keyword evidence="9" id="KW-0862">Zinc</keyword>
<dbReference type="SUPFAM" id="SSF64484">
    <property type="entry name" value="beta and beta-prime subunits of DNA dependent RNA-polymerase"/>
    <property type="match status" value="1"/>
</dbReference>
<keyword evidence="23" id="KW-1185">Reference proteome</keyword>
<sequence length="1148" mass="128832">MTVLPAAEKEAASYRSLAAPVANPVDKFALLPAFLKVRGLVKEHIDSFNYFITRGIRNIVQANNRIEARNDPGIYLRYTNVHVGTPSVQVDYKIEDITPQYCRLTDRTYSAPIHVDVEYTVGKQHELKMKRKVLICYMPIMLRSYTCILHGKDEAELARLGECPLDPGGYFVVKGTEKVILIQEQLSKNRIIIDTDSKGRVIASVTSSTHEIKSKTVITLDKEKIYLQLNQFTKPIPIIVVMKAMGMESDQEVVQMVGRDPRYGDLLFPSIQECALERIYTQQQALQYMDEKVTYPGGANQKEGRSKSILRDVFIAHVPAQNGNFLQKRIYTGVMLRRMLDAILNADTFDDKDYIGNKRLELSGQLISLLFEDLFKTMNSQAVEFMNKNSDKTRSSPSDFSQLIKHEGITSGLERAISTGNWDIKRFRMHRKGVSQVLSRLSYMASLGYMTRITPQFEKTRKTSGPRALQPSQWGMLCPCDTPEGEACGLTKNLALLAHVTTDQEEGSLMNLCKSFGVEDLSLLPGEEIIASGSFLVMFNGLILGRHQQPQKFANAMREFRRSGKIGEFVSIFVNEKQIGHCIHIASDGGRVCRPLIIADKGISRVKEHHMKELRDGIRSFDDFLRDGLIEYLDVNEENNALIALYEHVDQDDVERSSITHIEIEPLSILGVVSGLIPYPHHNQSPRNTYQCAMGKQAMGNIAYNQLFRADSLLYLLVYAQRPLLTTKTIELVGYDKLGAGQNATVAVMSYSGYDIEDAIVMNKSSLDRGFGRCIAMKKYTVVKENYDGVSDRIAKPQRSKDGALVNDNMQALDEDGIAAPGQIIRNHDVYVNKQVPSVTTGRRGAGALLNDRDYKDSPTKYKGVDGETTVVDRVMLCSDTNDKLSIKCIIRHTRRPEVGDKFSSRHGQKGVCGTIVQQEDFPFSERGVCPDLIMNPHGFPSRMTIGKMIELIGGKAAVSCGRFHYGSAFGEPSGTADKVEDISNTLIKHGFSYNGKDFLYSGILGHPLEAYIFMGPIYYQKLKHMVLDKMHARASGPRVLLTRQPTEGRSRDGGLRLGEMERDCLIAYGASMLIFERLLLSSDPYQVQVCRKCGLLGYYNHKLKTSYCSMCKNGENMSKMRLPYACKLLFQELQAMNVVPRLKLNEG</sequence>
<keyword evidence="7" id="KW-0479">Metal-binding</keyword>
<dbReference type="Gene3D" id="3.90.1800.10">
    <property type="entry name" value="RNA polymerase alpha subunit dimerisation domain"/>
    <property type="match status" value="1"/>
</dbReference>
<evidence type="ECO:0000313" key="23">
    <source>
        <dbReference type="Proteomes" id="UP001497457"/>
    </source>
</evidence>
<dbReference type="PROSITE" id="PS01166">
    <property type="entry name" value="RNA_POL_BETA"/>
    <property type="match status" value="1"/>
</dbReference>
<feature type="domain" description="RNA polymerase beta subunit protrusion" evidence="18">
    <location>
        <begin position="39"/>
        <end position="410"/>
    </location>
</feature>
<organism evidence="22 23">
    <name type="scientific">Urochloa decumbens</name>
    <dbReference type="NCBI Taxonomy" id="240449"/>
    <lineage>
        <taxon>Eukaryota</taxon>
        <taxon>Viridiplantae</taxon>
        <taxon>Streptophyta</taxon>
        <taxon>Embryophyta</taxon>
        <taxon>Tracheophyta</taxon>
        <taxon>Spermatophyta</taxon>
        <taxon>Magnoliopsida</taxon>
        <taxon>Liliopsida</taxon>
        <taxon>Poales</taxon>
        <taxon>Poaceae</taxon>
        <taxon>PACMAD clade</taxon>
        <taxon>Panicoideae</taxon>
        <taxon>Panicodae</taxon>
        <taxon>Paniceae</taxon>
        <taxon>Melinidinae</taxon>
        <taxon>Urochloa</taxon>
    </lineage>
</organism>
<keyword evidence="8" id="KW-0863">Zinc-finger</keyword>
<dbReference type="GO" id="GO:0008270">
    <property type="term" value="F:zinc ion binding"/>
    <property type="evidence" value="ECO:0007669"/>
    <property type="project" value="UniProtKB-KW"/>
</dbReference>
<keyword evidence="11" id="KW-0539">Nucleus</keyword>
<dbReference type="InterPro" id="IPR037034">
    <property type="entry name" value="RNA_pol_Rpb2_2_sf"/>
</dbReference>
<dbReference type="InterPro" id="IPR007121">
    <property type="entry name" value="RNA_pol_bsu_CS"/>
</dbReference>
<dbReference type="GO" id="GO:0009561">
    <property type="term" value="P:megagametogenesis"/>
    <property type="evidence" value="ECO:0007669"/>
    <property type="project" value="UniProtKB-ARBA"/>
</dbReference>
<feature type="domain" description="RNA polymerase Rpb2" evidence="17">
    <location>
        <begin position="188"/>
        <end position="361"/>
    </location>
</feature>
<dbReference type="Pfam" id="PF04567">
    <property type="entry name" value="RNA_pol_Rpb2_5"/>
    <property type="match status" value="1"/>
</dbReference>
<evidence type="ECO:0000259" key="17">
    <source>
        <dbReference type="Pfam" id="PF04561"/>
    </source>
</evidence>
<comment type="subunit">
    <text evidence="3">Component of the RNA polymerase III (Pol III) complex consisting of 17 subunits.</text>
</comment>
<dbReference type="InterPro" id="IPR007642">
    <property type="entry name" value="RNA_pol_Rpb2_2"/>
</dbReference>
<dbReference type="GO" id="GO:0000428">
    <property type="term" value="C:DNA-directed RNA polymerase complex"/>
    <property type="evidence" value="ECO:0007669"/>
    <property type="project" value="UniProtKB-KW"/>
</dbReference>
<feature type="domain" description="RNA polymerase Rpb2" evidence="20">
    <location>
        <begin position="537"/>
        <end position="599"/>
    </location>
</feature>
<keyword evidence="4 14" id="KW-0240">DNA-directed RNA polymerase</keyword>
<reference evidence="22" key="1">
    <citation type="submission" date="2024-10" db="EMBL/GenBank/DDBJ databases">
        <authorList>
            <person name="Ryan C."/>
        </authorList>
    </citation>
    <scope>NUCLEOTIDE SEQUENCE [LARGE SCALE GENOMIC DNA]</scope>
</reference>
<evidence type="ECO:0000259" key="15">
    <source>
        <dbReference type="Pfam" id="PF00562"/>
    </source>
</evidence>
<dbReference type="InterPro" id="IPR007644">
    <property type="entry name" value="RNA_pol_bsu_protrusion"/>
</dbReference>
<accession>A0ABC9C5A5</accession>
<dbReference type="InterPro" id="IPR007645">
    <property type="entry name" value="RNA_pol_Rpb2_3"/>
</dbReference>
<evidence type="ECO:0000256" key="3">
    <source>
        <dbReference type="ARBA" id="ARBA00011206"/>
    </source>
</evidence>
<evidence type="ECO:0000259" key="19">
    <source>
        <dbReference type="Pfam" id="PF04565"/>
    </source>
</evidence>
<evidence type="ECO:0000256" key="9">
    <source>
        <dbReference type="ARBA" id="ARBA00022833"/>
    </source>
</evidence>
<dbReference type="InterPro" id="IPR007120">
    <property type="entry name" value="DNA-dir_RNAP_su2_dom"/>
</dbReference>
<feature type="domain" description="RNA polymerase Rpb2" evidence="21">
    <location>
        <begin position="621"/>
        <end position="666"/>
    </location>
</feature>
<feature type="domain" description="RNA polymerase Rpb2" evidence="16">
    <location>
        <begin position="1054"/>
        <end position="1144"/>
    </location>
</feature>
<dbReference type="Gene3D" id="2.40.50.150">
    <property type="match status" value="1"/>
</dbReference>
<dbReference type="InterPro" id="IPR007647">
    <property type="entry name" value="RNA_pol_Rpb2_5"/>
</dbReference>
<evidence type="ECO:0000313" key="22">
    <source>
        <dbReference type="EMBL" id="CAL5013759.1"/>
    </source>
</evidence>
<dbReference type="Gene3D" id="2.40.270.10">
    <property type="entry name" value="DNA-directed RNA polymerase, subunit 2, domain 6"/>
    <property type="match status" value="1"/>
</dbReference>
<evidence type="ECO:0000256" key="12">
    <source>
        <dbReference type="ARBA" id="ARBA00048552"/>
    </source>
</evidence>
<evidence type="ECO:0000256" key="11">
    <source>
        <dbReference type="ARBA" id="ARBA00023242"/>
    </source>
</evidence>
<dbReference type="CDD" id="cd00653">
    <property type="entry name" value="RNA_pol_B_RPB2"/>
    <property type="match status" value="1"/>
</dbReference>
<comment type="catalytic activity">
    <reaction evidence="12 14">
        <text>RNA(n) + a ribonucleoside 5'-triphosphate = RNA(n+1) + diphosphate</text>
        <dbReference type="Rhea" id="RHEA:21248"/>
        <dbReference type="Rhea" id="RHEA-COMP:14527"/>
        <dbReference type="Rhea" id="RHEA-COMP:17342"/>
        <dbReference type="ChEBI" id="CHEBI:33019"/>
        <dbReference type="ChEBI" id="CHEBI:61557"/>
        <dbReference type="ChEBI" id="CHEBI:140395"/>
        <dbReference type="EC" id="2.7.7.6"/>
    </reaction>
</comment>
<proteinExistence type="inferred from homology"/>
<dbReference type="FunFam" id="3.90.1110.10:FF:000006">
    <property type="entry name" value="DNA-directed RNA polymerase subunit beta"/>
    <property type="match status" value="1"/>
</dbReference>
<dbReference type="FunFam" id="2.40.270.10:FF:000011">
    <property type="entry name" value="DNA-directed RNA polymerase subunit beta"/>
    <property type="match status" value="1"/>
</dbReference>
<evidence type="ECO:0000259" key="20">
    <source>
        <dbReference type="Pfam" id="PF04566"/>
    </source>
</evidence>
<evidence type="ECO:0000259" key="16">
    <source>
        <dbReference type="Pfam" id="PF04560"/>
    </source>
</evidence>